<protein>
    <submittedName>
        <fullName evidence="2">Uncharacterized protein</fullName>
    </submittedName>
</protein>
<accession>A0AA36MEL1</accession>
<reference evidence="2" key="1">
    <citation type="submission" date="2023-07" db="EMBL/GenBank/DDBJ databases">
        <authorList>
            <consortium name="CYATHOMIX"/>
        </authorList>
    </citation>
    <scope>NUCLEOTIDE SEQUENCE</scope>
    <source>
        <strain evidence="2">N/A</strain>
    </source>
</reference>
<dbReference type="AlphaFoldDB" id="A0AA36MEL1"/>
<comment type="caution">
    <text evidence="2">The sequence shown here is derived from an EMBL/GenBank/DDBJ whole genome shotgun (WGS) entry which is preliminary data.</text>
</comment>
<gene>
    <name evidence="2" type="ORF">CYNAS_LOCUS21649</name>
</gene>
<sequence>MLRAFSNAILTIAVLEGLPHGCCWAKDSPFETTTHDYWNDRFETPPDYWNDIYGHGSTTETSTKTTFGLRPIATKSEFAVTATAVPKNETSFAHLNSLYHVNLYRYYGLENKEYNLKFLFDAFEKLETDPDVHKSADGKWLACKIPFLSGAYYRGEHLRSVARDALVSAKGTAIEDIVTFIVAHTLQFNAIMYLKIIVIQDFFLSSHAAGECLNKDVMIFKRRLERNELLLRESLSKGEVPIDERGQHGAADEISLHERGVQITRTGKTLRRPLDQKTPV</sequence>
<name>A0AA36MEL1_CYLNA</name>
<dbReference type="EMBL" id="CATQJL010000326">
    <property type="protein sequence ID" value="CAJ0609666.1"/>
    <property type="molecule type" value="Genomic_DNA"/>
</dbReference>
<evidence type="ECO:0000313" key="2">
    <source>
        <dbReference type="EMBL" id="CAJ0609666.1"/>
    </source>
</evidence>
<keyword evidence="1" id="KW-0732">Signal</keyword>
<organism evidence="2 3">
    <name type="scientific">Cylicocyclus nassatus</name>
    <name type="common">Nematode worm</name>
    <dbReference type="NCBI Taxonomy" id="53992"/>
    <lineage>
        <taxon>Eukaryota</taxon>
        <taxon>Metazoa</taxon>
        <taxon>Ecdysozoa</taxon>
        <taxon>Nematoda</taxon>
        <taxon>Chromadorea</taxon>
        <taxon>Rhabditida</taxon>
        <taxon>Rhabditina</taxon>
        <taxon>Rhabditomorpha</taxon>
        <taxon>Strongyloidea</taxon>
        <taxon>Strongylidae</taxon>
        <taxon>Cylicocyclus</taxon>
    </lineage>
</organism>
<keyword evidence="3" id="KW-1185">Reference proteome</keyword>
<feature type="chain" id="PRO_5041361159" evidence="1">
    <location>
        <begin position="26"/>
        <end position="280"/>
    </location>
</feature>
<evidence type="ECO:0000256" key="1">
    <source>
        <dbReference type="SAM" id="SignalP"/>
    </source>
</evidence>
<dbReference type="Proteomes" id="UP001176961">
    <property type="component" value="Unassembled WGS sequence"/>
</dbReference>
<feature type="signal peptide" evidence="1">
    <location>
        <begin position="1"/>
        <end position="25"/>
    </location>
</feature>
<proteinExistence type="predicted"/>
<evidence type="ECO:0000313" key="3">
    <source>
        <dbReference type="Proteomes" id="UP001176961"/>
    </source>
</evidence>